<sequence>MPKFSNQYCIHCLGYFKELTEDHIFPVSWYPDSTPENLEKWTAPSCEECNQKLGKIESEICLRVGPATNPSDSAASGIAESTMRRIKPDLARDSRSKGRKIAELKKLFKEFVVTTNLPPAIMKNFGPSNKSTRYHILFLPYDKLLDPFAEKIIRGLEYKLYNRFVTRDKIIRPVYLPDSTHFNEIEQLKEIIKQNGKETNRGPGFIIEHAHDKHGTFLYHITIWGKFKFWADVTSKHLEGGSNQI</sequence>
<protein>
    <recommendedName>
        <fullName evidence="3">HNH endonuclease 5 domain-containing protein</fullName>
    </recommendedName>
</protein>
<dbReference type="EMBL" id="MHQY01000037">
    <property type="protein sequence ID" value="OHA12920.1"/>
    <property type="molecule type" value="Genomic_DNA"/>
</dbReference>
<dbReference type="Gene3D" id="1.10.30.50">
    <property type="match status" value="1"/>
</dbReference>
<gene>
    <name evidence="1" type="ORF">A3G49_04420</name>
</gene>
<organism evidence="1 2">
    <name type="scientific">Candidatus Sungbacteria bacterium RIFCSPLOWO2_12_FULL_41_11</name>
    <dbReference type="NCBI Taxonomy" id="1802286"/>
    <lineage>
        <taxon>Bacteria</taxon>
        <taxon>Candidatus Sungiibacteriota</taxon>
    </lineage>
</organism>
<accession>A0A1G2LMQ5</accession>
<dbReference type="Proteomes" id="UP000177171">
    <property type="component" value="Unassembled WGS sequence"/>
</dbReference>
<name>A0A1G2LMQ5_9BACT</name>
<dbReference type="AlphaFoldDB" id="A0A1G2LMQ5"/>
<evidence type="ECO:0008006" key="3">
    <source>
        <dbReference type="Google" id="ProtNLM"/>
    </source>
</evidence>
<evidence type="ECO:0000313" key="2">
    <source>
        <dbReference type="Proteomes" id="UP000177171"/>
    </source>
</evidence>
<reference evidence="1 2" key="1">
    <citation type="journal article" date="2016" name="Nat. Commun.">
        <title>Thousands of microbial genomes shed light on interconnected biogeochemical processes in an aquifer system.</title>
        <authorList>
            <person name="Anantharaman K."/>
            <person name="Brown C.T."/>
            <person name="Hug L.A."/>
            <person name="Sharon I."/>
            <person name="Castelle C.J."/>
            <person name="Probst A.J."/>
            <person name="Thomas B.C."/>
            <person name="Singh A."/>
            <person name="Wilkins M.J."/>
            <person name="Karaoz U."/>
            <person name="Brodie E.L."/>
            <person name="Williams K.H."/>
            <person name="Hubbard S.S."/>
            <person name="Banfield J.F."/>
        </authorList>
    </citation>
    <scope>NUCLEOTIDE SEQUENCE [LARGE SCALE GENOMIC DNA]</scope>
</reference>
<proteinExistence type="predicted"/>
<comment type="caution">
    <text evidence="1">The sequence shown here is derived from an EMBL/GenBank/DDBJ whole genome shotgun (WGS) entry which is preliminary data.</text>
</comment>
<evidence type="ECO:0000313" key="1">
    <source>
        <dbReference type="EMBL" id="OHA12920.1"/>
    </source>
</evidence>